<dbReference type="EMBL" id="MFCP01000040">
    <property type="protein sequence ID" value="OGE27374.1"/>
    <property type="molecule type" value="Genomic_DNA"/>
</dbReference>
<keyword evidence="4 10" id="KW-0812">Transmembrane</keyword>
<keyword evidence="5" id="KW-0133">Cell shape</keyword>
<dbReference type="GO" id="GO:0008658">
    <property type="term" value="F:penicillin binding"/>
    <property type="evidence" value="ECO:0007669"/>
    <property type="project" value="InterPro"/>
</dbReference>
<comment type="subcellular location">
    <subcellularLocation>
        <location evidence="2">Cell membrane</location>
    </subcellularLocation>
    <subcellularLocation>
        <location evidence="1">Membrane</location>
        <topology evidence="1">Single-pass membrane protein</topology>
    </subcellularLocation>
</comment>
<evidence type="ECO:0000256" key="1">
    <source>
        <dbReference type="ARBA" id="ARBA00004167"/>
    </source>
</evidence>
<sequence length="619" mass="68238">MVKKRKSLGPGFSDEVAKVTTKIGPPVGGFRQEESSAWTDFLLPNFRPSHDLITKESIWRIIFFSILCLISFFVIFLRLFHLQLVRGSENRNLADGNRIQVKIIHAPRGVIFDRDDKILAANSPAFRLNDPASAGHKARLVTREEALEWEVKSDPRFGDLEVDNVRTYPMGEIFAHVIGFMGEISEEQLKNKGFKDYRLGDRIGKTGVEAEYEKLLRGVDGGEIIEVDSLGRKIRTLRLKSAIAGQNIYLSLDASLQEKLFGLMKEALVKSNSCCGAAVANDPSSGKILALLSLPSFDPNLFTQDGDDSAISEIFSRSTAPILNRVIGGTYPPGSTFKIISSLAALASGKISENTTIQDNGVVMLGPYKFTNWYFNQYGKTEGPVNLLKALQRSNDTYFYEIAMIVGENALIDWSKKLYLGRKLAIDLPGEEQGLIPDDDWKQKTFDTPWYPGDTLQMAIGQGFVLTTPLQILGITSFIATEGTLYQPEILLSDKPQVLVSNLLPKDQVALVNTGLKLVPKAGGTAWPFFTFPIETAGKTGTAEYGDPKNKTHAWYTSFAPADDPKIALTILLEGAGEGSSMAAPVAKEVYRYYFSPDKNKLIQDVYTSATESGRSLGE</sequence>
<dbReference type="PANTHER" id="PTHR30627:SF2">
    <property type="entry name" value="PEPTIDOGLYCAN D,D-TRANSPEPTIDASE MRDA"/>
    <property type="match status" value="1"/>
</dbReference>
<protein>
    <recommendedName>
        <fullName evidence="15">Penicillin-binding protein 2</fullName>
    </recommendedName>
</protein>
<dbReference type="GO" id="GO:0046677">
    <property type="term" value="P:response to antibiotic"/>
    <property type="evidence" value="ECO:0007669"/>
    <property type="project" value="UniProtKB-KW"/>
</dbReference>
<keyword evidence="6" id="KW-0573">Peptidoglycan synthesis</keyword>
<name>A0A1F5JFH4_9BACT</name>
<dbReference type="AlphaFoldDB" id="A0A1F5JFH4"/>
<evidence type="ECO:0008006" key="15">
    <source>
        <dbReference type="Google" id="ProtNLM"/>
    </source>
</evidence>
<evidence type="ECO:0000256" key="8">
    <source>
        <dbReference type="ARBA" id="ARBA00023136"/>
    </source>
</evidence>
<feature type="domain" description="Penicillin-binding protein transpeptidase" evidence="11">
    <location>
        <begin position="276"/>
        <end position="591"/>
    </location>
</feature>
<evidence type="ECO:0000256" key="9">
    <source>
        <dbReference type="ARBA" id="ARBA00023316"/>
    </source>
</evidence>
<accession>A0A1F5JFH4</accession>
<dbReference type="InterPro" id="IPR012338">
    <property type="entry name" value="Beta-lactam/transpept-like"/>
</dbReference>
<reference evidence="13 14" key="1">
    <citation type="journal article" date="2016" name="Nat. Commun.">
        <title>Thousands of microbial genomes shed light on interconnected biogeochemical processes in an aquifer system.</title>
        <authorList>
            <person name="Anantharaman K."/>
            <person name="Brown C.T."/>
            <person name="Hug L.A."/>
            <person name="Sharon I."/>
            <person name="Castelle C.J."/>
            <person name="Probst A.J."/>
            <person name="Thomas B.C."/>
            <person name="Singh A."/>
            <person name="Wilkins M.J."/>
            <person name="Karaoz U."/>
            <person name="Brodie E.L."/>
            <person name="Williams K.H."/>
            <person name="Hubbard S.S."/>
            <person name="Banfield J.F."/>
        </authorList>
    </citation>
    <scope>NUCLEOTIDE SEQUENCE [LARGE SCALE GENOMIC DNA]</scope>
</reference>
<keyword evidence="7 10" id="KW-1133">Transmembrane helix</keyword>
<feature type="domain" description="Penicillin-binding protein dimerisation" evidence="12">
    <location>
        <begin position="160"/>
        <end position="237"/>
    </location>
</feature>
<evidence type="ECO:0000256" key="5">
    <source>
        <dbReference type="ARBA" id="ARBA00022960"/>
    </source>
</evidence>
<feature type="transmembrane region" description="Helical" evidence="10">
    <location>
        <begin position="57"/>
        <end position="80"/>
    </location>
</feature>
<organism evidence="13 14">
    <name type="scientific">Candidatus Daviesbacteria bacterium RIFCSPHIGHO2_01_FULL_40_11</name>
    <dbReference type="NCBI Taxonomy" id="1797762"/>
    <lineage>
        <taxon>Bacteria</taxon>
        <taxon>Candidatus Daviesiibacteriota</taxon>
    </lineage>
</organism>
<dbReference type="Proteomes" id="UP000177555">
    <property type="component" value="Unassembled WGS sequence"/>
</dbReference>
<keyword evidence="8 10" id="KW-0472">Membrane</keyword>
<dbReference type="Pfam" id="PF03717">
    <property type="entry name" value="PBP_dimer"/>
    <property type="match status" value="1"/>
</dbReference>
<evidence type="ECO:0000256" key="2">
    <source>
        <dbReference type="ARBA" id="ARBA00004236"/>
    </source>
</evidence>
<keyword evidence="3" id="KW-1003">Cell membrane</keyword>
<gene>
    <name evidence="13" type="ORF">A2867_00690</name>
</gene>
<evidence type="ECO:0000313" key="14">
    <source>
        <dbReference type="Proteomes" id="UP000177555"/>
    </source>
</evidence>
<dbReference type="GO" id="GO:0005886">
    <property type="term" value="C:plasma membrane"/>
    <property type="evidence" value="ECO:0007669"/>
    <property type="project" value="TreeGrafter"/>
</dbReference>
<evidence type="ECO:0000259" key="12">
    <source>
        <dbReference type="Pfam" id="PF03717"/>
    </source>
</evidence>
<dbReference type="PANTHER" id="PTHR30627">
    <property type="entry name" value="PEPTIDOGLYCAN D,D-TRANSPEPTIDASE"/>
    <property type="match status" value="1"/>
</dbReference>
<dbReference type="InterPro" id="IPR005311">
    <property type="entry name" value="PBP_dimer"/>
</dbReference>
<evidence type="ECO:0000256" key="6">
    <source>
        <dbReference type="ARBA" id="ARBA00022984"/>
    </source>
</evidence>
<dbReference type="GO" id="GO:0008800">
    <property type="term" value="F:beta-lactamase activity"/>
    <property type="evidence" value="ECO:0007669"/>
    <property type="project" value="UniProtKB-EC"/>
</dbReference>
<dbReference type="InterPro" id="IPR036138">
    <property type="entry name" value="PBP_dimer_sf"/>
</dbReference>
<dbReference type="GO" id="GO:0071555">
    <property type="term" value="P:cell wall organization"/>
    <property type="evidence" value="ECO:0007669"/>
    <property type="project" value="TreeGrafter"/>
</dbReference>
<evidence type="ECO:0000256" key="10">
    <source>
        <dbReference type="SAM" id="Phobius"/>
    </source>
</evidence>
<dbReference type="SUPFAM" id="SSF56519">
    <property type="entry name" value="Penicillin binding protein dimerisation domain"/>
    <property type="match status" value="1"/>
</dbReference>
<evidence type="ECO:0000259" key="11">
    <source>
        <dbReference type="Pfam" id="PF00905"/>
    </source>
</evidence>
<dbReference type="Pfam" id="PF00905">
    <property type="entry name" value="Transpeptidase"/>
    <property type="match status" value="1"/>
</dbReference>
<dbReference type="InterPro" id="IPR050515">
    <property type="entry name" value="Beta-lactam/transpept"/>
</dbReference>
<dbReference type="InterPro" id="IPR001460">
    <property type="entry name" value="PCN-bd_Tpept"/>
</dbReference>
<evidence type="ECO:0000313" key="13">
    <source>
        <dbReference type="EMBL" id="OGE27374.1"/>
    </source>
</evidence>
<evidence type="ECO:0000256" key="4">
    <source>
        <dbReference type="ARBA" id="ARBA00022692"/>
    </source>
</evidence>
<dbReference type="Gene3D" id="3.40.710.10">
    <property type="entry name" value="DD-peptidase/beta-lactamase superfamily"/>
    <property type="match status" value="1"/>
</dbReference>
<evidence type="ECO:0000256" key="3">
    <source>
        <dbReference type="ARBA" id="ARBA00022475"/>
    </source>
</evidence>
<comment type="caution">
    <text evidence="13">The sequence shown here is derived from an EMBL/GenBank/DDBJ whole genome shotgun (WGS) entry which is preliminary data.</text>
</comment>
<dbReference type="SUPFAM" id="SSF56601">
    <property type="entry name" value="beta-lactamase/transpeptidase-like"/>
    <property type="match status" value="1"/>
</dbReference>
<evidence type="ECO:0000256" key="7">
    <source>
        <dbReference type="ARBA" id="ARBA00022989"/>
    </source>
</evidence>
<dbReference type="Gene3D" id="3.90.1310.10">
    <property type="entry name" value="Penicillin-binding protein 2a (Domain 2)"/>
    <property type="match status" value="1"/>
</dbReference>
<keyword evidence="9" id="KW-0961">Cell wall biogenesis/degradation</keyword>
<proteinExistence type="predicted"/>